<protein>
    <recommendedName>
        <fullName evidence="5">Transport permease protein</fullName>
    </recommendedName>
</protein>
<feature type="transmembrane region" description="Helical" evidence="5">
    <location>
        <begin position="211"/>
        <end position="233"/>
    </location>
</feature>
<dbReference type="PROSITE" id="PS51012">
    <property type="entry name" value="ABC_TM2"/>
    <property type="match status" value="1"/>
</dbReference>
<proteinExistence type="inferred from homology"/>
<dbReference type="Proteomes" id="UP000287188">
    <property type="component" value="Unassembled WGS sequence"/>
</dbReference>
<evidence type="ECO:0000256" key="4">
    <source>
        <dbReference type="ARBA" id="ARBA00023136"/>
    </source>
</evidence>
<keyword evidence="4 5" id="KW-0472">Membrane</keyword>
<evidence type="ECO:0000259" key="6">
    <source>
        <dbReference type="PROSITE" id="PS51012"/>
    </source>
</evidence>
<dbReference type="Pfam" id="PF01061">
    <property type="entry name" value="ABC2_membrane"/>
    <property type="match status" value="1"/>
</dbReference>
<feature type="transmembrane region" description="Helical" evidence="5">
    <location>
        <begin position="99"/>
        <end position="117"/>
    </location>
</feature>
<evidence type="ECO:0000256" key="1">
    <source>
        <dbReference type="ARBA" id="ARBA00004141"/>
    </source>
</evidence>
<sequence>MTLHEHDVQHEDLAKVNAQSLPYQTSRSPLALLANFIGKTFTIAEWEARKIRHDATDLVTRAIQPALWILVFGEVFTRIRAIPTGSKNVSYLEFMAPGILAQSVLFISIFAGIAIIWERDLGVIHKFLASPTPRGSLVLGKALSSGIRALPQAIVIYLLALILGVKMNFNPLALLGVLVFVVMGAGCFSTFSLIIACLLKTRDRVMGIGQVLTMPMFFASNAIYPIAIMPSWLQAIAHINPLTYVVDGLRSLMLANTAINMADVSKDFGILLIVTIVLVTIGAMLYPRIVQ</sequence>
<evidence type="ECO:0000313" key="8">
    <source>
        <dbReference type="Proteomes" id="UP000287188"/>
    </source>
</evidence>
<dbReference type="EMBL" id="BIFS01000002">
    <property type="protein sequence ID" value="GCE22608.1"/>
    <property type="molecule type" value="Genomic_DNA"/>
</dbReference>
<name>A0A402AU23_9CHLR</name>
<evidence type="ECO:0000256" key="5">
    <source>
        <dbReference type="RuleBase" id="RU361157"/>
    </source>
</evidence>
<comment type="similarity">
    <text evidence="5">Belongs to the ABC-2 integral membrane protein family.</text>
</comment>
<feature type="transmembrane region" description="Helical" evidence="5">
    <location>
        <begin position="58"/>
        <end position="79"/>
    </location>
</feature>
<organism evidence="7 8">
    <name type="scientific">Dictyobacter kobayashii</name>
    <dbReference type="NCBI Taxonomy" id="2014872"/>
    <lineage>
        <taxon>Bacteria</taxon>
        <taxon>Bacillati</taxon>
        <taxon>Chloroflexota</taxon>
        <taxon>Ktedonobacteria</taxon>
        <taxon>Ktedonobacterales</taxon>
        <taxon>Dictyobacteraceae</taxon>
        <taxon>Dictyobacter</taxon>
    </lineage>
</organism>
<dbReference type="InterPro" id="IPR047817">
    <property type="entry name" value="ABC2_TM_bact-type"/>
</dbReference>
<comment type="subcellular location">
    <subcellularLocation>
        <location evidence="5">Cell membrane</location>
        <topology evidence="5">Multi-pass membrane protein</topology>
    </subcellularLocation>
    <subcellularLocation>
        <location evidence="1">Membrane</location>
        <topology evidence="1">Multi-pass membrane protein</topology>
    </subcellularLocation>
</comment>
<keyword evidence="5" id="KW-1003">Cell membrane</keyword>
<evidence type="ECO:0000256" key="2">
    <source>
        <dbReference type="ARBA" id="ARBA00022692"/>
    </source>
</evidence>
<dbReference type="InterPro" id="IPR051784">
    <property type="entry name" value="Nod_factor_ABC_transporter"/>
</dbReference>
<dbReference type="InterPro" id="IPR000412">
    <property type="entry name" value="ABC_2_transport"/>
</dbReference>
<dbReference type="AlphaFoldDB" id="A0A402AU23"/>
<reference evidence="8" key="1">
    <citation type="submission" date="2018-12" db="EMBL/GenBank/DDBJ databases">
        <title>Tengunoibacter tsumagoiensis gen. nov., sp. nov., Dictyobacter kobayashii sp. nov., D. alpinus sp. nov., and D. joshuensis sp. nov. and description of Dictyobacteraceae fam. nov. within the order Ktedonobacterales isolated from Tengu-no-mugimeshi.</title>
        <authorList>
            <person name="Wang C.M."/>
            <person name="Zheng Y."/>
            <person name="Sakai Y."/>
            <person name="Toyoda A."/>
            <person name="Minakuchi Y."/>
            <person name="Abe K."/>
            <person name="Yokota A."/>
            <person name="Yabe S."/>
        </authorList>
    </citation>
    <scope>NUCLEOTIDE SEQUENCE [LARGE SCALE GENOMIC DNA]</scope>
    <source>
        <strain evidence="8">Uno11</strain>
    </source>
</reference>
<accession>A0A402AU23</accession>
<dbReference type="PANTHER" id="PTHR43229">
    <property type="entry name" value="NODULATION PROTEIN J"/>
    <property type="match status" value="1"/>
</dbReference>
<keyword evidence="8" id="KW-1185">Reference proteome</keyword>
<evidence type="ECO:0000256" key="3">
    <source>
        <dbReference type="ARBA" id="ARBA00022989"/>
    </source>
</evidence>
<dbReference type="PANTHER" id="PTHR43229:SF2">
    <property type="entry name" value="NODULATION PROTEIN J"/>
    <property type="match status" value="1"/>
</dbReference>
<feature type="domain" description="ABC transmembrane type-2" evidence="6">
    <location>
        <begin position="56"/>
        <end position="289"/>
    </location>
</feature>
<comment type="caution">
    <text evidence="7">The sequence shown here is derived from an EMBL/GenBank/DDBJ whole genome shotgun (WGS) entry which is preliminary data.</text>
</comment>
<dbReference type="PIRSF" id="PIRSF006648">
    <property type="entry name" value="DrrB"/>
    <property type="match status" value="1"/>
</dbReference>
<keyword evidence="3 5" id="KW-1133">Transmembrane helix</keyword>
<feature type="transmembrane region" description="Helical" evidence="5">
    <location>
        <begin position="268"/>
        <end position="286"/>
    </location>
</feature>
<feature type="transmembrane region" description="Helical" evidence="5">
    <location>
        <begin position="173"/>
        <end position="199"/>
    </location>
</feature>
<keyword evidence="2 5" id="KW-0812">Transmembrane</keyword>
<dbReference type="GO" id="GO:0140359">
    <property type="term" value="F:ABC-type transporter activity"/>
    <property type="evidence" value="ECO:0007669"/>
    <property type="project" value="InterPro"/>
</dbReference>
<gene>
    <name evidence="7" type="ORF">KDK_64080</name>
</gene>
<feature type="transmembrane region" description="Helical" evidence="5">
    <location>
        <begin position="149"/>
        <end position="167"/>
    </location>
</feature>
<dbReference type="InterPro" id="IPR013525">
    <property type="entry name" value="ABC2_TM"/>
</dbReference>
<dbReference type="PRINTS" id="PR00164">
    <property type="entry name" value="ABC2TRNSPORT"/>
</dbReference>
<evidence type="ECO:0000313" key="7">
    <source>
        <dbReference type="EMBL" id="GCE22608.1"/>
    </source>
</evidence>
<dbReference type="GO" id="GO:0043190">
    <property type="term" value="C:ATP-binding cassette (ABC) transporter complex"/>
    <property type="evidence" value="ECO:0007669"/>
    <property type="project" value="InterPro"/>
</dbReference>
<dbReference type="RefSeq" id="WP_246035628.1">
    <property type="nucleotide sequence ID" value="NZ_BIFS01000002.1"/>
</dbReference>
<keyword evidence="5" id="KW-0813">Transport</keyword>